<evidence type="ECO:0008006" key="3">
    <source>
        <dbReference type="Google" id="ProtNLM"/>
    </source>
</evidence>
<reference evidence="2" key="1">
    <citation type="submission" date="2016-09" db="EMBL/GenBank/DDBJ databases">
        <authorList>
            <person name="Strepis N."/>
        </authorList>
    </citation>
    <scope>NUCLEOTIDE SEQUENCE [LARGE SCALE GENOMIC DNA]</scope>
</reference>
<dbReference type="STRING" id="1892869.ACGLYG10_2807"/>
<name>A0A1M4S2U6_9ACTO</name>
<evidence type="ECO:0000313" key="1">
    <source>
        <dbReference type="EMBL" id="SHE26556.1"/>
    </source>
</evidence>
<dbReference type="InterPro" id="IPR001387">
    <property type="entry name" value="Cro/C1-type_HTH"/>
</dbReference>
<dbReference type="AlphaFoldDB" id="A0A1M4S2U6"/>
<dbReference type="SUPFAM" id="SSF47413">
    <property type="entry name" value="lambda repressor-like DNA-binding domains"/>
    <property type="match status" value="1"/>
</dbReference>
<dbReference type="RefSeq" id="WP_244542691.1">
    <property type="nucleotide sequence ID" value="NZ_FQTT01000015.1"/>
</dbReference>
<proteinExistence type="predicted"/>
<keyword evidence="2" id="KW-1185">Reference proteome</keyword>
<protein>
    <recommendedName>
        <fullName evidence="3">HTH cro/C1-type domain-containing protein</fullName>
    </recommendedName>
</protein>
<evidence type="ECO:0000313" key="2">
    <source>
        <dbReference type="Proteomes" id="UP000184291"/>
    </source>
</evidence>
<dbReference type="CDD" id="cd00093">
    <property type="entry name" value="HTH_XRE"/>
    <property type="match status" value="1"/>
</dbReference>
<dbReference type="InterPro" id="IPR010982">
    <property type="entry name" value="Lambda_DNA-bd_dom_sf"/>
</dbReference>
<dbReference type="GO" id="GO:0003677">
    <property type="term" value="F:DNA binding"/>
    <property type="evidence" value="ECO:0007669"/>
    <property type="project" value="InterPro"/>
</dbReference>
<accession>A0A1M4S2U6</accession>
<dbReference type="Proteomes" id="UP000184291">
    <property type="component" value="Unassembled WGS sequence"/>
</dbReference>
<sequence>MSRLPNYIVPTGDFIQEWMDDEGINTVELARRLEVAPECVNELLRGEAPLSPSMARRLESVTGVPSRIWNLHEAGYRRALARLNSTPAA</sequence>
<gene>
    <name evidence="1" type="ORF">ACGLYG10_2807</name>
</gene>
<organism evidence="1 2">
    <name type="scientific">Actinomyces glycerinitolerans</name>
    <dbReference type="NCBI Taxonomy" id="1892869"/>
    <lineage>
        <taxon>Bacteria</taxon>
        <taxon>Bacillati</taxon>
        <taxon>Actinomycetota</taxon>
        <taxon>Actinomycetes</taxon>
        <taxon>Actinomycetales</taxon>
        <taxon>Actinomycetaceae</taxon>
        <taxon>Actinomyces</taxon>
    </lineage>
</organism>
<dbReference type="Gene3D" id="1.10.260.40">
    <property type="entry name" value="lambda repressor-like DNA-binding domains"/>
    <property type="match status" value="1"/>
</dbReference>
<dbReference type="EMBL" id="FQTT01000015">
    <property type="protein sequence ID" value="SHE26556.1"/>
    <property type="molecule type" value="Genomic_DNA"/>
</dbReference>